<dbReference type="AlphaFoldDB" id="A0AA38LDB5"/>
<sequence>MRKGAVTHYASFGVVRCTGFGREVVAQNEDGASIKEACTSVEDAVDCLGD</sequence>
<evidence type="ECO:0000313" key="1">
    <source>
        <dbReference type="EMBL" id="KAH9316492.1"/>
    </source>
</evidence>
<organism evidence="1 2">
    <name type="scientific">Taxus chinensis</name>
    <name type="common">Chinese yew</name>
    <name type="synonym">Taxus wallichiana var. chinensis</name>
    <dbReference type="NCBI Taxonomy" id="29808"/>
    <lineage>
        <taxon>Eukaryota</taxon>
        <taxon>Viridiplantae</taxon>
        <taxon>Streptophyta</taxon>
        <taxon>Embryophyta</taxon>
        <taxon>Tracheophyta</taxon>
        <taxon>Spermatophyta</taxon>
        <taxon>Pinopsida</taxon>
        <taxon>Pinidae</taxon>
        <taxon>Conifers II</taxon>
        <taxon>Cupressales</taxon>
        <taxon>Taxaceae</taxon>
        <taxon>Taxus</taxon>
    </lineage>
</organism>
<reference evidence="1 2" key="1">
    <citation type="journal article" date="2021" name="Nat. Plants">
        <title>The Taxus genome provides insights into paclitaxel biosynthesis.</title>
        <authorList>
            <person name="Xiong X."/>
            <person name="Gou J."/>
            <person name="Liao Q."/>
            <person name="Li Y."/>
            <person name="Zhou Q."/>
            <person name="Bi G."/>
            <person name="Li C."/>
            <person name="Du R."/>
            <person name="Wang X."/>
            <person name="Sun T."/>
            <person name="Guo L."/>
            <person name="Liang H."/>
            <person name="Lu P."/>
            <person name="Wu Y."/>
            <person name="Zhang Z."/>
            <person name="Ro D.K."/>
            <person name="Shang Y."/>
            <person name="Huang S."/>
            <person name="Yan J."/>
        </authorList>
    </citation>
    <scope>NUCLEOTIDE SEQUENCE [LARGE SCALE GENOMIC DNA]</scope>
    <source>
        <strain evidence="1">Ta-2019</strain>
    </source>
</reference>
<evidence type="ECO:0000313" key="2">
    <source>
        <dbReference type="Proteomes" id="UP000824469"/>
    </source>
</evidence>
<keyword evidence="2" id="KW-1185">Reference proteome</keyword>
<dbReference type="EMBL" id="JAHRHJ020000005">
    <property type="protein sequence ID" value="KAH9316492.1"/>
    <property type="molecule type" value="Genomic_DNA"/>
</dbReference>
<dbReference type="Proteomes" id="UP000824469">
    <property type="component" value="Unassembled WGS sequence"/>
</dbReference>
<feature type="non-terminal residue" evidence="1">
    <location>
        <position position="50"/>
    </location>
</feature>
<comment type="caution">
    <text evidence="1">The sequence shown here is derived from an EMBL/GenBank/DDBJ whole genome shotgun (WGS) entry which is preliminary data.</text>
</comment>
<gene>
    <name evidence="1" type="ORF">KI387_025119</name>
</gene>
<proteinExistence type="predicted"/>
<accession>A0AA38LDB5</accession>
<name>A0AA38LDB5_TAXCH</name>
<protein>
    <submittedName>
        <fullName evidence="1">Uncharacterized protein</fullName>
    </submittedName>
</protein>